<dbReference type="Proteomes" id="UP000052015">
    <property type="component" value="Unassembled WGS sequence"/>
</dbReference>
<dbReference type="PANTHER" id="PTHR43375:SF1">
    <property type="entry name" value="OROTIDINE 5'-PHOSPHATE DECARBOXYLASE"/>
    <property type="match status" value="1"/>
</dbReference>
<gene>
    <name evidence="7" type="primary">pyrF</name>
    <name evidence="9" type="ORF">ABG79_01969</name>
</gene>
<evidence type="ECO:0000256" key="7">
    <source>
        <dbReference type="HAMAP-Rule" id="MF_01215"/>
    </source>
</evidence>
<dbReference type="FunFam" id="3.20.20.70:FF:000246">
    <property type="entry name" value="Orotidine 5'-phosphate decarboxylase"/>
    <property type="match status" value="1"/>
</dbReference>
<evidence type="ECO:0000256" key="2">
    <source>
        <dbReference type="ARBA" id="ARBA00008847"/>
    </source>
</evidence>
<dbReference type="SUPFAM" id="SSF51366">
    <property type="entry name" value="Ribulose-phoshate binding barrel"/>
    <property type="match status" value="1"/>
</dbReference>
<dbReference type="GO" id="GO:0044205">
    <property type="term" value="P:'de novo' UMP biosynthetic process"/>
    <property type="evidence" value="ECO:0007669"/>
    <property type="project" value="UniProtKB-UniRule"/>
</dbReference>
<comment type="similarity">
    <text evidence="2 7">Belongs to the OMP decarboxylase family. Type 2 subfamily.</text>
</comment>
<dbReference type="SMART" id="SM00934">
    <property type="entry name" value="OMPdecase"/>
    <property type="match status" value="1"/>
</dbReference>
<protein>
    <recommendedName>
        <fullName evidence="7">Orotidine 5'-phosphate decarboxylase</fullName>
        <ecNumber evidence="7">4.1.1.23</ecNumber>
    </recommendedName>
    <alternativeName>
        <fullName evidence="7">OMP decarboxylase</fullName>
        <shortName evidence="7">OMPDCase</shortName>
        <shortName evidence="7">OMPdecase</shortName>
    </alternativeName>
</protein>
<feature type="active site" description="Proton donor" evidence="7">
    <location>
        <position position="95"/>
    </location>
</feature>
<evidence type="ECO:0000256" key="5">
    <source>
        <dbReference type="ARBA" id="ARBA00023239"/>
    </source>
</evidence>
<dbReference type="InterPro" id="IPR011060">
    <property type="entry name" value="RibuloseP-bd_barrel"/>
</dbReference>
<dbReference type="EMBL" id="LKHP01000013">
    <property type="protein sequence ID" value="KRQ86236.1"/>
    <property type="molecule type" value="Genomic_DNA"/>
</dbReference>
<accession>A0A0R3JZ55</accession>
<keyword evidence="10" id="KW-1185">Reference proteome</keyword>
<keyword evidence="3 7" id="KW-0210">Decarboxylase</keyword>
<dbReference type="InterPro" id="IPR001754">
    <property type="entry name" value="OMPdeCOase_dom"/>
</dbReference>
<name>A0A0R3JZ55_CALMK</name>
<keyword evidence="4 7" id="KW-0665">Pyrimidine biosynthesis</keyword>
<comment type="caution">
    <text evidence="9">The sequence shown here is derived from an EMBL/GenBank/DDBJ whole genome shotgun (WGS) entry which is preliminary data.</text>
</comment>
<dbReference type="STRING" id="908809.ABG79_01969"/>
<reference evidence="9 10" key="1">
    <citation type="submission" date="2015-09" db="EMBL/GenBank/DDBJ databases">
        <title>Draft genome sequence of a Caloramator mitchellensis, a moderate thermophile from the Great Artesian Basin of Australia.</title>
        <authorList>
            <person name="Patel B.K."/>
        </authorList>
    </citation>
    <scope>NUCLEOTIDE SEQUENCE [LARGE SCALE GENOMIC DNA]</scope>
    <source>
        <strain evidence="9 10">VF08</strain>
    </source>
</reference>
<dbReference type="AlphaFoldDB" id="A0A0R3JZ55"/>
<dbReference type="PATRIC" id="fig|908809.3.peg.1969"/>
<dbReference type="InterPro" id="IPR011995">
    <property type="entry name" value="OMPdecase_type-2"/>
</dbReference>
<evidence type="ECO:0000256" key="4">
    <source>
        <dbReference type="ARBA" id="ARBA00022975"/>
    </source>
</evidence>
<dbReference type="NCBIfam" id="TIGR02127">
    <property type="entry name" value="pyrF_sub2"/>
    <property type="match status" value="1"/>
</dbReference>
<proteinExistence type="inferred from homology"/>
<dbReference type="InterPro" id="IPR018089">
    <property type="entry name" value="OMPdecase_AS"/>
</dbReference>
<dbReference type="CDD" id="cd04725">
    <property type="entry name" value="OMP_decarboxylase_like"/>
    <property type="match status" value="1"/>
</dbReference>
<evidence type="ECO:0000256" key="3">
    <source>
        <dbReference type="ARBA" id="ARBA00022793"/>
    </source>
</evidence>
<comment type="catalytic activity">
    <reaction evidence="6 7">
        <text>orotidine 5'-phosphate + H(+) = UMP + CO2</text>
        <dbReference type="Rhea" id="RHEA:11596"/>
        <dbReference type="ChEBI" id="CHEBI:15378"/>
        <dbReference type="ChEBI" id="CHEBI:16526"/>
        <dbReference type="ChEBI" id="CHEBI:57538"/>
        <dbReference type="ChEBI" id="CHEBI:57865"/>
        <dbReference type="EC" id="4.1.1.23"/>
    </reaction>
</comment>
<sequence length="280" mass="31562">MDRLYEAVEKKGHVCVGLDTSVDYIPEGFKKKFSSVYDALFEFNKKIIDATEDVAACFKVQIAYYEALGIEGLKVYKKTIEYAKEKEAIVIGDIKRSDIADTARMYARAHFEGDFKVDLVTLNPYMGVDSITPFLEYTDKDKGVFVLIKTSNPSSKDLQLLYAGENRVYERVYDMLRSLIEKSIGEYGYSPIGAVVGCTNSDEAGHIRKRLKNMFFLIPGYGAQGGGAKDIKNLLIDKNGGVVNSSRGILLAYRKHGDERFELHAREEALKMREEILNEL</sequence>
<evidence type="ECO:0000259" key="8">
    <source>
        <dbReference type="SMART" id="SM00934"/>
    </source>
</evidence>
<evidence type="ECO:0000313" key="9">
    <source>
        <dbReference type="EMBL" id="KRQ86236.1"/>
    </source>
</evidence>
<dbReference type="Pfam" id="PF00215">
    <property type="entry name" value="OMPdecase"/>
    <property type="match status" value="1"/>
</dbReference>
<dbReference type="UniPathway" id="UPA00070">
    <property type="reaction ID" value="UER00120"/>
</dbReference>
<evidence type="ECO:0000313" key="10">
    <source>
        <dbReference type="Proteomes" id="UP000052015"/>
    </source>
</evidence>
<dbReference type="GO" id="GO:0006207">
    <property type="term" value="P:'de novo' pyrimidine nucleobase biosynthetic process"/>
    <property type="evidence" value="ECO:0007669"/>
    <property type="project" value="InterPro"/>
</dbReference>
<dbReference type="PROSITE" id="PS00156">
    <property type="entry name" value="OMPDECASE"/>
    <property type="match status" value="1"/>
</dbReference>
<comment type="pathway">
    <text evidence="1 7">Pyrimidine metabolism; UMP biosynthesis via de novo pathway; UMP from orotate: step 2/2.</text>
</comment>
<evidence type="ECO:0000256" key="6">
    <source>
        <dbReference type="ARBA" id="ARBA00049157"/>
    </source>
</evidence>
<dbReference type="Gene3D" id="3.20.20.70">
    <property type="entry name" value="Aldolase class I"/>
    <property type="match status" value="1"/>
</dbReference>
<keyword evidence="5 7" id="KW-0456">Lyase</keyword>
<dbReference type="EC" id="4.1.1.23" evidence="7"/>
<dbReference type="PANTHER" id="PTHR43375">
    <property type="entry name" value="OROTIDINE 5'-PHOSPHATE DECARBOXYLASE"/>
    <property type="match status" value="1"/>
</dbReference>
<organism evidence="9 10">
    <name type="scientific">Caloramator mitchellensis</name>
    <dbReference type="NCBI Taxonomy" id="908809"/>
    <lineage>
        <taxon>Bacteria</taxon>
        <taxon>Bacillati</taxon>
        <taxon>Bacillota</taxon>
        <taxon>Clostridia</taxon>
        <taxon>Eubacteriales</taxon>
        <taxon>Clostridiaceae</taxon>
        <taxon>Caloramator</taxon>
    </lineage>
</organism>
<dbReference type="GO" id="GO:0004590">
    <property type="term" value="F:orotidine-5'-phosphate decarboxylase activity"/>
    <property type="evidence" value="ECO:0007669"/>
    <property type="project" value="UniProtKB-UniRule"/>
</dbReference>
<dbReference type="InterPro" id="IPR013785">
    <property type="entry name" value="Aldolase_TIM"/>
</dbReference>
<evidence type="ECO:0000256" key="1">
    <source>
        <dbReference type="ARBA" id="ARBA00004861"/>
    </source>
</evidence>
<feature type="domain" description="Orotidine 5'-phosphate decarboxylase" evidence="8">
    <location>
        <begin position="13"/>
        <end position="261"/>
    </location>
</feature>
<dbReference type="HAMAP" id="MF_01215">
    <property type="entry name" value="OMPdecase_type2"/>
    <property type="match status" value="1"/>
</dbReference>